<feature type="domain" description="Cytochrome b5 heme-binding" evidence="6">
    <location>
        <begin position="6"/>
        <end position="81"/>
    </location>
</feature>
<reference evidence="8" key="1">
    <citation type="submission" date="2017-04" db="EMBL/GenBank/DDBJ databases">
        <title>Plasmodium gonderi genome.</title>
        <authorList>
            <person name="Arisue N."/>
            <person name="Honma H."/>
            <person name="Kawai S."/>
            <person name="Tougan T."/>
            <person name="Tanabe K."/>
            <person name="Horii T."/>
        </authorList>
    </citation>
    <scope>NUCLEOTIDE SEQUENCE [LARGE SCALE GENOMIC DNA]</scope>
    <source>
        <strain evidence="8">ATCC 30045</strain>
    </source>
</reference>
<evidence type="ECO:0000256" key="4">
    <source>
        <dbReference type="ARBA" id="ARBA00038168"/>
    </source>
</evidence>
<dbReference type="PANTHER" id="PTHR19359">
    <property type="entry name" value="CYTOCHROME B5"/>
    <property type="match status" value="1"/>
</dbReference>
<dbReference type="GO" id="GO:0046872">
    <property type="term" value="F:metal ion binding"/>
    <property type="evidence" value="ECO:0007669"/>
    <property type="project" value="UniProtKB-KW"/>
</dbReference>
<evidence type="ECO:0000256" key="2">
    <source>
        <dbReference type="ARBA" id="ARBA00022723"/>
    </source>
</evidence>
<dbReference type="GO" id="GO:0020037">
    <property type="term" value="F:heme binding"/>
    <property type="evidence" value="ECO:0007669"/>
    <property type="project" value="TreeGrafter"/>
</dbReference>
<dbReference type="PANTHER" id="PTHR19359:SF25">
    <property type="entry name" value="CYTOCHROME B5 HEME-BINDING DOMAIN-CONTAINING PROTEIN"/>
    <property type="match status" value="1"/>
</dbReference>
<evidence type="ECO:0000256" key="5">
    <source>
        <dbReference type="SAM" id="Phobius"/>
    </source>
</evidence>
<dbReference type="RefSeq" id="XP_028546288.1">
    <property type="nucleotide sequence ID" value="XM_028690487.1"/>
</dbReference>
<dbReference type="SUPFAM" id="SSF55856">
    <property type="entry name" value="Cytochrome b5-like heme/steroid binding domain"/>
    <property type="match status" value="1"/>
</dbReference>
<dbReference type="AlphaFoldDB" id="A0A1Y1JMJ8"/>
<feature type="transmembrane region" description="Helical" evidence="5">
    <location>
        <begin position="131"/>
        <end position="151"/>
    </location>
</feature>
<evidence type="ECO:0000256" key="1">
    <source>
        <dbReference type="ARBA" id="ARBA00022617"/>
    </source>
</evidence>
<dbReference type="OrthoDB" id="260519at2759"/>
<comment type="caution">
    <text evidence="7">The sequence shown here is derived from an EMBL/GenBank/DDBJ whole genome shotgun (WGS) entry which is preliminary data.</text>
</comment>
<dbReference type="InterPro" id="IPR050668">
    <property type="entry name" value="Cytochrome_b5"/>
</dbReference>
<keyword evidence="1" id="KW-0349">Heme</keyword>
<dbReference type="PROSITE" id="PS50255">
    <property type="entry name" value="CYTOCHROME_B5_2"/>
    <property type="match status" value="1"/>
</dbReference>
<dbReference type="SMART" id="SM01117">
    <property type="entry name" value="Cyt-b5"/>
    <property type="match status" value="1"/>
</dbReference>
<dbReference type="GeneID" id="39750445"/>
<evidence type="ECO:0000313" key="7">
    <source>
        <dbReference type="EMBL" id="GAW83699.1"/>
    </source>
</evidence>
<sequence length="154" mass="17816">MRAKKLKVIDDKELQKLKKESKCCIFINDLVYDVSSFYEHPGGVEVLQEYNGKDATEAFKQIGHSKSAQKLMKTYLIGIKKNSTLYKKKISTKTVEDKTEYLEYSEAEVEDATQANGEITKQVKTPEEEKINYPLVASVIFLFSIIYYFMFLKK</sequence>
<gene>
    <name evidence="7" type="ORF">PGO_144970</name>
</gene>
<keyword evidence="5" id="KW-0812">Transmembrane</keyword>
<keyword evidence="5" id="KW-1133">Transmembrane helix</keyword>
<keyword evidence="5" id="KW-0472">Membrane</keyword>
<evidence type="ECO:0000313" key="8">
    <source>
        <dbReference type="Proteomes" id="UP000195521"/>
    </source>
</evidence>
<evidence type="ECO:0000256" key="3">
    <source>
        <dbReference type="ARBA" id="ARBA00023004"/>
    </source>
</evidence>
<dbReference type="GO" id="GO:0016020">
    <property type="term" value="C:membrane"/>
    <property type="evidence" value="ECO:0007669"/>
    <property type="project" value="TreeGrafter"/>
</dbReference>
<organism evidence="7 8">
    <name type="scientific">Plasmodium gonderi</name>
    <dbReference type="NCBI Taxonomy" id="77519"/>
    <lineage>
        <taxon>Eukaryota</taxon>
        <taxon>Sar</taxon>
        <taxon>Alveolata</taxon>
        <taxon>Apicomplexa</taxon>
        <taxon>Aconoidasida</taxon>
        <taxon>Haemosporida</taxon>
        <taxon>Plasmodiidae</taxon>
        <taxon>Plasmodium</taxon>
        <taxon>Plasmodium (Plasmodium)</taxon>
    </lineage>
</organism>
<keyword evidence="3" id="KW-0408">Iron</keyword>
<dbReference type="PRINTS" id="PR00363">
    <property type="entry name" value="CYTOCHROMEB5"/>
</dbReference>
<dbReference type="Gene3D" id="3.10.120.10">
    <property type="entry name" value="Cytochrome b5-like heme/steroid binding domain"/>
    <property type="match status" value="1"/>
</dbReference>
<accession>A0A1Y1JMJ8</accession>
<dbReference type="OMA" id="SKCCIII"/>
<keyword evidence="2" id="KW-0479">Metal-binding</keyword>
<keyword evidence="8" id="KW-1185">Reference proteome</keyword>
<name>A0A1Y1JMJ8_PLAGO</name>
<protein>
    <submittedName>
        <fullName evidence="7">Cytochrome b5</fullName>
    </submittedName>
</protein>
<proteinExistence type="inferred from homology"/>
<dbReference type="InterPro" id="IPR036400">
    <property type="entry name" value="Cyt_B5-like_heme/steroid_sf"/>
</dbReference>
<dbReference type="Pfam" id="PF00173">
    <property type="entry name" value="Cyt-b5"/>
    <property type="match status" value="1"/>
</dbReference>
<dbReference type="InterPro" id="IPR001199">
    <property type="entry name" value="Cyt_B5-like_heme/steroid-bd"/>
</dbReference>
<dbReference type="EMBL" id="BDQF01000015">
    <property type="protein sequence ID" value="GAW83699.1"/>
    <property type="molecule type" value="Genomic_DNA"/>
</dbReference>
<dbReference type="Proteomes" id="UP000195521">
    <property type="component" value="Unassembled WGS sequence"/>
</dbReference>
<evidence type="ECO:0000259" key="6">
    <source>
        <dbReference type="PROSITE" id="PS50255"/>
    </source>
</evidence>
<comment type="similarity">
    <text evidence="4">Belongs to the cytochrome b5 family.</text>
</comment>